<keyword evidence="3" id="KW-1185">Reference proteome</keyword>
<comment type="caution">
    <text evidence="2">The sequence shown here is derived from an EMBL/GenBank/DDBJ whole genome shotgun (WGS) entry which is preliminary data.</text>
</comment>
<accession>A0AAW1R918</accession>
<protein>
    <recommendedName>
        <fullName evidence="4">Phosphoglycerate mutase-like protein</fullName>
    </recommendedName>
</protein>
<evidence type="ECO:0000256" key="1">
    <source>
        <dbReference type="ARBA" id="ARBA00038362"/>
    </source>
</evidence>
<dbReference type="PANTHER" id="PTHR48100">
    <property type="entry name" value="BROAD-SPECIFICITY PHOSPHATASE YOR283W-RELATED"/>
    <property type="match status" value="1"/>
</dbReference>
<dbReference type="Pfam" id="PF00300">
    <property type="entry name" value="His_Phos_1"/>
    <property type="match status" value="1"/>
</dbReference>
<dbReference type="Gene3D" id="3.40.50.1240">
    <property type="entry name" value="Phosphoglycerate mutase-like"/>
    <property type="match status" value="1"/>
</dbReference>
<reference evidence="2 3" key="1">
    <citation type="journal article" date="2024" name="Nat. Commun.">
        <title>Phylogenomics reveals the evolutionary origins of lichenization in chlorophyte algae.</title>
        <authorList>
            <person name="Puginier C."/>
            <person name="Libourel C."/>
            <person name="Otte J."/>
            <person name="Skaloud P."/>
            <person name="Haon M."/>
            <person name="Grisel S."/>
            <person name="Petersen M."/>
            <person name="Berrin J.G."/>
            <person name="Delaux P.M."/>
            <person name="Dal Grande F."/>
            <person name="Keller J."/>
        </authorList>
    </citation>
    <scope>NUCLEOTIDE SEQUENCE [LARGE SCALE GENOMIC DNA]</scope>
    <source>
        <strain evidence="2 3">SAG 2043</strain>
    </source>
</reference>
<proteinExistence type="inferred from homology"/>
<dbReference type="GO" id="GO:0016791">
    <property type="term" value="F:phosphatase activity"/>
    <property type="evidence" value="ECO:0007669"/>
    <property type="project" value="TreeGrafter"/>
</dbReference>
<evidence type="ECO:0000313" key="3">
    <source>
        <dbReference type="Proteomes" id="UP001489004"/>
    </source>
</evidence>
<organism evidence="2 3">
    <name type="scientific">[Myrmecia] bisecta</name>
    <dbReference type="NCBI Taxonomy" id="41462"/>
    <lineage>
        <taxon>Eukaryota</taxon>
        <taxon>Viridiplantae</taxon>
        <taxon>Chlorophyta</taxon>
        <taxon>core chlorophytes</taxon>
        <taxon>Trebouxiophyceae</taxon>
        <taxon>Trebouxiales</taxon>
        <taxon>Trebouxiaceae</taxon>
        <taxon>Myrmecia</taxon>
    </lineage>
</organism>
<dbReference type="EMBL" id="JALJOR010000001">
    <property type="protein sequence ID" value="KAK9830223.1"/>
    <property type="molecule type" value="Genomic_DNA"/>
</dbReference>
<dbReference type="CDD" id="cd07067">
    <property type="entry name" value="HP_PGM_like"/>
    <property type="match status" value="1"/>
</dbReference>
<name>A0AAW1R918_9CHLO</name>
<dbReference type="InterPro" id="IPR050275">
    <property type="entry name" value="PGM_Phosphatase"/>
</dbReference>
<dbReference type="Proteomes" id="UP001489004">
    <property type="component" value="Unassembled WGS sequence"/>
</dbReference>
<comment type="similarity">
    <text evidence="1">Belongs to the phosphoglycerate mutase family.</text>
</comment>
<evidence type="ECO:0000313" key="2">
    <source>
        <dbReference type="EMBL" id="KAK9830223.1"/>
    </source>
</evidence>
<dbReference type="AlphaFoldDB" id="A0AAW1R918"/>
<dbReference type="SMART" id="SM00855">
    <property type="entry name" value="PGAM"/>
    <property type="match status" value="1"/>
</dbReference>
<evidence type="ECO:0008006" key="4">
    <source>
        <dbReference type="Google" id="ProtNLM"/>
    </source>
</evidence>
<dbReference type="InterPro" id="IPR013078">
    <property type="entry name" value="His_Pase_superF_clade-1"/>
</dbReference>
<dbReference type="PANTHER" id="PTHR48100:SF1">
    <property type="entry name" value="HISTIDINE PHOSPHATASE FAMILY PROTEIN-RELATED"/>
    <property type="match status" value="1"/>
</dbReference>
<dbReference type="GO" id="GO:0005737">
    <property type="term" value="C:cytoplasm"/>
    <property type="evidence" value="ECO:0007669"/>
    <property type="project" value="TreeGrafter"/>
</dbReference>
<dbReference type="InterPro" id="IPR029033">
    <property type="entry name" value="His_PPase_superfam"/>
</dbReference>
<sequence length="277" mass="31216">MLHVIPARHTKVIHFIRHGQGFHNVAGQRDAAEYLSYDYEDAHLTEYGWTQAEALNRHIGKLPQALHLDVVVVSPLTRAIETAVGAFSQRQWQQGEAKAPLMLAQTAEDGKRPARPAMSAAACPPFVCVETCREHLGRHPCDRRQPASHYRKHYPAVDFSLIETEEDVLWKREEREPKEHITARGLCFMQWLMQRPEARIAVVTHSSFLYYMMSQFGHAGAPLVKGELHRWYENCEMRTVVLSDSGGGGGNLDDLWFPGGHQQPKQGVAYLSNGTAA</sequence>
<dbReference type="SUPFAM" id="SSF53254">
    <property type="entry name" value="Phosphoglycerate mutase-like"/>
    <property type="match status" value="1"/>
</dbReference>
<gene>
    <name evidence="2" type="ORF">WJX72_010435</name>
</gene>